<feature type="region of interest" description="Disordered" evidence="1">
    <location>
        <begin position="516"/>
        <end position="588"/>
    </location>
</feature>
<feature type="compositionally biased region" description="Low complexity" evidence="1">
    <location>
        <begin position="1"/>
        <end position="18"/>
    </location>
</feature>
<evidence type="ECO:0000256" key="1">
    <source>
        <dbReference type="SAM" id="MobiDB-lite"/>
    </source>
</evidence>
<keyword evidence="4" id="KW-1185">Reference proteome</keyword>
<feature type="compositionally biased region" description="Basic and acidic residues" evidence="1">
    <location>
        <begin position="544"/>
        <end position="553"/>
    </location>
</feature>
<sequence length="588" mass="63145">PIKPKSAATRTRTQSQTTAPPPKAGDKRRVPPAVEIDVDANDSPVESDVEGPKSKKAKHSQRNSTAVAQTLQREEQEDEDEDDARSDEGMNVDTDLEHRDNATAPEHLEDEAVTFTANSDDKAEVEAGAVNLRTSATTGADSHFLSDNNDQDNQVSSGPAKTVSSRRAQQLNNELPQVNPEALPTSRAAHASAPSTALTTSTYNSTVTTNVQNQASTVPNGSDTRQWMDRTVIEVTHSGRTYHVALTGQPAVMRQIMDKAIILGKQKMLLDDTYSPLGPELKHIAHAAMIDVAEAEGFDGENNVCDHLESGNNEQYIKPLVNHVAGRIGMEQKTLKNSKATVLAAFGLSANTGHRLARNLASANDKSPAKSEPQYNAARPFQHPVFVEYIAEAFFNPSMYYGRILAQQEGPFRSSNPEKPDKLELPKGLVALASAAIHACLQEHASGFQDNFPTRELDGVWKLAVKLLRGLEEKSRSKYHGLMHSLYLEVMNASTSRSSVTNEEVYAQVDWEGYARGPGKDDGATNNAASDKQPPAVAPGGAGDHTDKSHHSADAPAVSPSDDEPAPLSTAGVSSSTLASVPPTTSST</sequence>
<reference evidence="3 4" key="1">
    <citation type="submission" date="2024-02" db="EMBL/GenBank/DDBJ databases">
        <title>A draft genome for the cacao thread blight pathogen Marasmius crinis-equi.</title>
        <authorList>
            <person name="Cohen S.P."/>
            <person name="Baruah I.K."/>
            <person name="Amoako-Attah I."/>
            <person name="Bukari Y."/>
            <person name="Meinhardt L.W."/>
            <person name="Bailey B.A."/>
        </authorList>
    </citation>
    <scope>NUCLEOTIDE SEQUENCE [LARGE SCALE GENOMIC DNA]</scope>
    <source>
        <strain evidence="3 4">GH-76</strain>
    </source>
</reference>
<feature type="region of interest" description="Disordered" evidence="1">
    <location>
        <begin position="1"/>
        <end position="110"/>
    </location>
</feature>
<dbReference type="EMBL" id="JBAHYK010003737">
    <property type="protein sequence ID" value="KAL0563250.1"/>
    <property type="molecule type" value="Genomic_DNA"/>
</dbReference>
<proteinExistence type="predicted"/>
<dbReference type="Pfam" id="PF20149">
    <property type="entry name" value="DUF6532"/>
    <property type="match status" value="1"/>
</dbReference>
<organism evidence="3 4">
    <name type="scientific">Marasmius crinis-equi</name>
    <dbReference type="NCBI Taxonomy" id="585013"/>
    <lineage>
        <taxon>Eukaryota</taxon>
        <taxon>Fungi</taxon>
        <taxon>Dikarya</taxon>
        <taxon>Basidiomycota</taxon>
        <taxon>Agaricomycotina</taxon>
        <taxon>Agaricomycetes</taxon>
        <taxon>Agaricomycetidae</taxon>
        <taxon>Agaricales</taxon>
        <taxon>Marasmiineae</taxon>
        <taxon>Marasmiaceae</taxon>
        <taxon>Marasmius</taxon>
    </lineage>
</organism>
<evidence type="ECO:0000259" key="2">
    <source>
        <dbReference type="Pfam" id="PF20149"/>
    </source>
</evidence>
<feature type="non-terminal residue" evidence="3">
    <location>
        <position position="1"/>
    </location>
</feature>
<feature type="compositionally biased region" description="Polar residues" evidence="1">
    <location>
        <begin position="62"/>
        <end position="71"/>
    </location>
</feature>
<comment type="caution">
    <text evidence="3">The sequence shown here is derived from an EMBL/GenBank/DDBJ whole genome shotgun (WGS) entry which is preliminary data.</text>
</comment>
<accession>A0ABR3EK67</accession>
<feature type="region of interest" description="Disordered" evidence="1">
    <location>
        <begin position="139"/>
        <end position="168"/>
    </location>
</feature>
<evidence type="ECO:0000313" key="4">
    <source>
        <dbReference type="Proteomes" id="UP001465976"/>
    </source>
</evidence>
<evidence type="ECO:0000313" key="3">
    <source>
        <dbReference type="EMBL" id="KAL0563250.1"/>
    </source>
</evidence>
<feature type="compositionally biased region" description="Acidic residues" evidence="1">
    <location>
        <begin position="36"/>
        <end position="49"/>
    </location>
</feature>
<dbReference type="Proteomes" id="UP001465976">
    <property type="component" value="Unassembled WGS sequence"/>
</dbReference>
<gene>
    <name evidence="3" type="ORF">V5O48_018824</name>
</gene>
<dbReference type="InterPro" id="IPR045341">
    <property type="entry name" value="DUF6532"/>
</dbReference>
<name>A0ABR3EK67_9AGAR</name>
<feature type="compositionally biased region" description="Acidic residues" evidence="1">
    <location>
        <begin position="75"/>
        <end position="85"/>
    </location>
</feature>
<feature type="domain" description="DUF6532" evidence="2">
    <location>
        <begin position="306"/>
        <end position="469"/>
    </location>
</feature>
<protein>
    <recommendedName>
        <fullName evidence="2">DUF6532 domain-containing protein</fullName>
    </recommendedName>
</protein>
<feature type="compositionally biased region" description="Polar residues" evidence="1">
    <location>
        <begin position="571"/>
        <end position="588"/>
    </location>
</feature>